<sequence>GLPIIIIRSFNNYGPNQYPEKMIPLFITNALEDKKLPIYGDGTFSRDWLFVEDHCKALDKVMRGDLKKLKGEVINLGTGVDTDINTIAKMILDRLGKSQSLLQFVQDRSGHVQRHVASNAKAKILLGWAPNTDLNRGLNRTVDWYVKNEEWWRKLRTPDIRTSE</sequence>
<dbReference type="AlphaFoldDB" id="X0VHX7"/>
<dbReference type="PANTHER" id="PTHR43000">
    <property type="entry name" value="DTDP-D-GLUCOSE 4,6-DEHYDRATASE-RELATED"/>
    <property type="match status" value="1"/>
</dbReference>
<dbReference type="Pfam" id="PF16363">
    <property type="entry name" value="GDP_Man_Dehyd"/>
    <property type="match status" value="1"/>
</dbReference>
<dbReference type="SUPFAM" id="SSF51735">
    <property type="entry name" value="NAD(P)-binding Rossmann-fold domains"/>
    <property type="match status" value="1"/>
</dbReference>
<protein>
    <recommendedName>
        <fullName evidence="1">NAD(P)-binding domain-containing protein</fullName>
    </recommendedName>
</protein>
<dbReference type="Gene3D" id="3.90.25.10">
    <property type="entry name" value="UDP-galactose 4-epimerase, domain 1"/>
    <property type="match status" value="1"/>
</dbReference>
<reference evidence="2" key="1">
    <citation type="journal article" date="2014" name="Front. Microbiol.">
        <title>High frequency of phylogenetically diverse reductive dehalogenase-homologous genes in deep subseafloor sedimentary metagenomes.</title>
        <authorList>
            <person name="Kawai M."/>
            <person name="Futagami T."/>
            <person name="Toyoda A."/>
            <person name="Takaki Y."/>
            <person name="Nishi S."/>
            <person name="Hori S."/>
            <person name="Arai W."/>
            <person name="Tsubouchi T."/>
            <person name="Morono Y."/>
            <person name="Uchiyama I."/>
            <person name="Ito T."/>
            <person name="Fujiyama A."/>
            <person name="Inagaki F."/>
            <person name="Takami H."/>
        </authorList>
    </citation>
    <scope>NUCLEOTIDE SEQUENCE</scope>
    <source>
        <strain evidence="2">Expedition CK06-06</strain>
    </source>
</reference>
<dbReference type="Gene3D" id="3.40.50.720">
    <property type="entry name" value="NAD(P)-binding Rossmann-like Domain"/>
    <property type="match status" value="1"/>
</dbReference>
<feature type="domain" description="NAD(P)-binding" evidence="1">
    <location>
        <begin position="1"/>
        <end position="140"/>
    </location>
</feature>
<proteinExistence type="predicted"/>
<comment type="caution">
    <text evidence="2">The sequence shown here is derived from an EMBL/GenBank/DDBJ whole genome shotgun (WGS) entry which is preliminary data.</text>
</comment>
<organism evidence="2">
    <name type="scientific">marine sediment metagenome</name>
    <dbReference type="NCBI Taxonomy" id="412755"/>
    <lineage>
        <taxon>unclassified sequences</taxon>
        <taxon>metagenomes</taxon>
        <taxon>ecological metagenomes</taxon>
    </lineage>
</organism>
<evidence type="ECO:0000259" key="1">
    <source>
        <dbReference type="Pfam" id="PF16363"/>
    </source>
</evidence>
<feature type="non-terminal residue" evidence="2">
    <location>
        <position position="1"/>
    </location>
</feature>
<dbReference type="InterPro" id="IPR036291">
    <property type="entry name" value="NAD(P)-bd_dom_sf"/>
</dbReference>
<accession>X0VHX7</accession>
<dbReference type="InterPro" id="IPR016040">
    <property type="entry name" value="NAD(P)-bd_dom"/>
</dbReference>
<gene>
    <name evidence="2" type="ORF">S01H1_58219</name>
</gene>
<evidence type="ECO:0000313" key="2">
    <source>
        <dbReference type="EMBL" id="GAG17875.1"/>
    </source>
</evidence>
<name>X0VHX7_9ZZZZ</name>
<dbReference type="EMBL" id="BARS01038021">
    <property type="protein sequence ID" value="GAG17875.1"/>
    <property type="molecule type" value="Genomic_DNA"/>
</dbReference>